<sequence>MPISTPTTQEFYKVIETLQRHIVTLEQKVQQLEAARTGQRK</sequence>
<reference evidence="1" key="2">
    <citation type="submission" date="2009-12" db="EMBL/GenBank/DDBJ databases">
        <authorList>
            <person name="Madupu R."/>
            <person name="Durkin A.S."/>
            <person name="Torralba M."/>
            <person name="Methe B."/>
            <person name="Sutton G.G."/>
            <person name="Strausberg R.L."/>
            <person name="Nelson K.E."/>
        </authorList>
    </citation>
    <scope>NUCLEOTIDE SEQUENCE</scope>
    <source>
        <strain evidence="1">28L</strain>
    </source>
</reference>
<protein>
    <submittedName>
        <fullName evidence="1">Uncharacterized protein</fullName>
    </submittedName>
</protein>
<comment type="caution">
    <text evidence="1">The sequence shown here is derived from an EMBL/GenBank/DDBJ whole genome shotgun (WGS) entry which is preliminary data.</text>
</comment>
<dbReference type="Proteomes" id="UP000004018">
    <property type="component" value="Unassembled WGS sequence"/>
</dbReference>
<evidence type="ECO:0000313" key="2">
    <source>
        <dbReference type="EMBL" id="EGL39389.1"/>
    </source>
</evidence>
<proteinExistence type="predicted"/>
<dbReference type="Proteomes" id="UP000003242">
    <property type="component" value="Unassembled WGS sequence"/>
</dbReference>
<dbReference type="AlphaFoldDB" id="D3LSZ8"/>
<organism evidence="1 3">
    <name type="scientific">Megasphaera lornae</name>
    <dbReference type="NCBI Taxonomy" id="1000568"/>
    <lineage>
        <taxon>Bacteria</taxon>
        <taxon>Bacillati</taxon>
        <taxon>Bacillota</taxon>
        <taxon>Negativicutes</taxon>
        <taxon>Veillonellales</taxon>
        <taxon>Veillonellaceae</taxon>
        <taxon>Megasphaera</taxon>
    </lineage>
</organism>
<evidence type="ECO:0000313" key="1">
    <source>
        <dbReference type="EMBL" id="EFD94782.1"/>
    </source>
</evidence>
<evidence type="ECO:0000313" key="4">
    <source>
        <dbReference type="Proteomes" id="UP000004018"/>
    </source>
</evidence>
<dbReference type="EMBL" id="AFIJ01000038">
    <property type="protein sequence ID" value="EGL39389.1"/>
    <property type="molecule type" value="Genomic_DNA"/>
</dbReference>
<reference evidence="2 4" key="3">
    <citation type="submission" date="2011-04" db="EMBL/GenBank/DDBJ databases">
        <authorList>
            <person name="Harkins D.M."/>
            <person name="Madupu R."/>
            <person name="Durkin A.S."/>
            <person name="Torralba M."/>
            <person name="Methe B."/>
            <person name="Sutton G.G."/>
            <person name="Nelson K.E."/>
        </authorList>
    </citation>
    <scope>NUCLEOTIDE SEQUENCE [LARGE SCALE GENOMIC DNA]</scope>
    <source>
        <strain evidence="2 4">UPII 199-6</strain>
    </source>
</reference>
<reference evidence="3" key="1">
    <citation type="submission" date="2009-12" db="EMBL/GenBank/DDBJ databases">
        <title>Sequence of Clostridiales genomosp. BVAB3 str. UPII9-5.</title>
        <authorList>
            <person name="Madupu R."/>
            <person name="Durkin A.S."/>
            <person name="Torralba M."/>
            <person name="Methe B."/>
            <person name="Sutton G.G."/>
            <person name="Strausberg R.L."/>
            <person name="Nelson K.E."/>
        </authorList>
    </citation>
    <scope>NUCLEOTIDE SEQUENCE [LARGE SCALE GENOMIC DNA]</scope>
    <source>
        <strain evidence="3">28L</strain>
    </source>
</reference>
<dbReference type="EMBL" id="ADGP01000005">
    <property type="protein sequence ID" value="EFD94782.1"/>
    <property type="molecule type" value="Genomic_DNA"/>
</dbReference>
<gene>
    <name evidence="1" type="ORF">HMPREF0889_1521</name>
    <name evidence="2" type="ORF">HMPREF1039_0954</name>
</gene>
<accession>D3LSZ8</accession>
<dbReference type="RefSeq" id="WP_007391555.1">
    <property type="nucleotide sequence ID" value="NZ_ADGP01000005.1"/>
</dbReference>
<name>D3LSZ8_9FIRM</name>
<keyword evidence="4" id="KW-1185">Reference proteome</keyword>
<dbReference type="STRING" id="699218.HMPREF0889_1521"/>
<evidence type="ECO:0000313" key="3">
    <source>
        <dbReference type="Proteomes" id="UP000003242"/>
    </source>
</evidence>